<proteinExistence type="predicted"/>
<dbReference type="Gene3D" id="3.30.565.10">
    <property type="entry name" value="Histidine kinase-like ATPase, C-terminal domain"/>
    <property type="match status" value="1"/>
</dbReference>
<dbReference type="GO" id="GO:0016020">
    <property type="term" value="C:membrane"/>
    <property type="evidence" value="ECO:0007669"/>
    <property type="project" value="InterPro"/>
</dbReference>
<evidence type="ECO:0000256" key="10">
    <source>
        <dbReference type="SAM" id="Phobius"/>
    </source>
</evidence>
<evidence type="ECO:0000256" key="6">
    <source>
        <dbReference type="ARBA" id="ARBA00022777"/>
    </source>
</evidence>
<keyword evidence="10" id="KW-1133">Transmembrane helix</keyword>
<accession>A0A841TVE6</accession>
<evidence type="ECO:0000256" key="4">
    <source>
        <dbReference type="ARBA" id="ARBA00022679"/>
    </source>
</evidence>
<dbReference type="RefSeq" id="WP_185133983.1">
    <property type="nucleotide sequence ID" value="NZ_BORM01000012.1"/>
</dbReference>
<feature type="transmembrane region" description="Helical" evidence="10">
    <location>
        <begin position="208"/>
        <end position="227"/>
    </location>
</feature>
<evidence type="ECO:0000256" key="3">
    <source>
        <dbReference type="ARBA" id="ARBA00022553"/>
    </source>
</evidence>
<dbReference type="EC" id="2.7.13.3" evidence="2"/>
<dbReference type="InterPro" id="IPR003594">
    <property type="entry name" value="HATPase_dom"/>
</dbReference>
<protein>
    <recommendedName>
        <fullName evidence="2">histidine kinase</fullName>
        <ecNumber evidence="2">2.7.13.3</ecNumber>
    </recommendedName>
</protein>
<dbReference type="Pfam" id="PF07730">
    <property type="entry name" value="HisKA_3"/>
    <property type="match status" value="1"/>
</dbReference>
<dbReference type="Pfam" id="PF02518">
    <property type="entry name" value="HATPase_c"/>
    <property type="match status" value="1"/>
</dbReference>
<feature type="domain" description="Histidine kinase/HSP90-like ATPase" evidence="11">
    <location>
        <begin position="557"/>
        <end position="639"/>
    </location>
</feature>
<dbReference type="InterPro" id="IPR011623">
    <property type="entry name" value="7TMR_DISM_rcpt_extracell_dom1"/>
</dbReference>
<keyword evidence="6" id="KW-0418">Kinase</keyword>
<comment type="caution">
    <text evidence="14">The sequence shown here is derived from an EMBL/GenBank/DDBJ whole genome shotgun (WGS) entry which is preliminary data.</text>
</comment>
<keyword evidence="3" id="KW-0597">Phosphoprotein</keyword>
<dbReference type="Gene3D" id="1.20.5.1930">
    <property type="match status" value="1"/>
</dbReference>
<evidence type="ECO:0000259" key="11">
    <source>
        <dbReference type="Pfam" id="PF02518"/>
    </source>
</evidence>
<sequence length="640" mass="72682">MTRASWRHHWPLLRALMILFAAICTISSILNLIRDPDNLLRLRNDGWDWAPASSLYEPAPPESGWRSDSPMPSRSESAEAPYYWLRIPLKEDNWNDPYLMINNVSSVRVWASGEWTYEYDLKKRRDRINMGYHWNLAKIPEPLPSDAYLLLKTPRQDLLPWIMIGNRADLLEFMIRRDTDNLLIAALLLFCGLVSIGVFAVRREKLYLYFFLLCFIGGGSSLIRNFTLKILWDYRWLSYFQTVGLMFGVAAFMGVVEALFPRACGRSARILKRVMLGLSSVTLGVSLVSLNGYNALTFVFYPLFFLVIVSLFHTVWRAYRNGRDVESAWMLAGFSTMTGVACVHVLHFMQVPFLSDWLRMLVPALKRMPTDLIFWGLLLNVFCIVRVIVHRFGRMNRQLAEFNRDLELLVAERTAELRQSSTELEAANEKLSSSMKETAEAMAETMVLEERRRITGAIHDTVGHVLTATLVQLEAAKRLIGRDDALSMEKMNASQQLVSKGLDEIRLSALLQNGSSTFDLSTAMQELIRDTKNLTGISIESRIGELPGDLSTVHKRVLYQALQEGLTNGIRHGEGKRFEFTLSADEKGIRFRLANDGRTYSPSEFGFGLKAMAERVAQLGGRMKVEPGEPGCILELTLPA</sequence>
<keyword evidence="9" id="KW-0175">Coiled coil</keyword>
<feature type="transmembrane region" description="Helical" evidence="10">
    <location>
        <begin position="182"/>
        <end position="201"/>
    </location>
</feature>
<feature type="transmembrane region" description="Helical" evidence="10">
    <location>
        <begin position="372"/>
        <end position="389"/>
    </location>
</feature>
<dbReference type="GO" id="GO:0046983">
    <property type="term" value="F:protein dimerization activity"/>
    <property type="evidence" value="ECO:0007669"/>
    <property type="project" value="InterPro"/>
</dbReference>
<dbReference type="PANTHER" id="PTHR24421">
    <property type="entry name" value="NITRATE/NITRITE SENSOR PROTEIN NARX-RELATED"/>
    <property type="match status" value="1"/>
</dbReference>
<evidence type="ECO:0000256" key="2">
    <source>
        <dbReference type="ARBA" id="ARBA00012438"/>
    </source>
</evidence>
<feature type="coiled-coil region" evidence="9">
    <location>
        <begin position="410"/>
        <end position="444"/>
    </location>
</feature>
<feature type="transmembrane region" description="Helical" evidence="10">
    <location>
        <begin position="273"/>
        <end position="293"/>
    </location>
</feature>
<keyword evidence="8" id="KW-0902">Two-component regulatory system</keyword>
<dbReference type="GO" id="GO:0000155">
    <property type="term" value="F:phosphorelay sensor kinase activity"/>
    <property type="evidence" value="ECO:0007669"/>
    <property type="project" value="InterPro"/>
</dbReference>
<keyword evidence="10" id="KW-0812">Transmembrane</keyword>
<dbReference type="PANTHER" id="PTHR24421:SF10">
    <property type="entry name" value="NITRATE_NITRITE SENSOR PROTEIN NARQ"/>
    <property type="match status" value="1"/>
</dbReference>
<dbReference type="InterPro" id="IPR036890">
    <property type="entry name" value="HATPase_C_sf"/>
</dbReference>
<feature type="transmembrane region" description="Helical" evidence="10">
    <location>
        <begin position="299"/>
        <end position="316"/>
    </location>
</feature>
<evidence type="ECO:0000256" key="5">
    <source>
        <dbReference type="ARBA" id="ARBA00022741"/>
    </source>
</evidence>
<dbReference type="EMBL" id="JACJVR010000002">
    <property type="protein sequence ID" value="MBB6689961.1"/>
    <property type="molecule type" value="Genomic_DNA"/>
</dbReference>
<evidence type="ECO:0000256" key="1">
    <source>
        <dbReference type="ARBA" id="ARBA00000085"/>
    </source>
</evidence>
<evidence type="ECO:0000259" key="13">
    <source>
        <dbReference type="Pfam" id="PF07730"/>
    </source>
</evidence>
<comment type="catalytic activity">
    <reaction evidence="1">
        <text>ATP + protein L-histidine = ADP + protein N-phospho-L-histidine.</text>
        <dbReference type="EC" id="2.7.13.3"/>
    </reaction>
</comment>
<evidence type="ECO:0000259" key="12">
    <source>
        <dbReference type="Pfam" id="PF07695"/>
    </source>
</evidence>
<feature type="transmembrane region" description="Helical" evidence="10">
    <location>
        <begin position="239"/>
        <end position="261"/>
    </location>
</feature>
<evidence type="ECO:0000256" key="7">
    <source>
        <dbReference type="ARBA" id="ARBA00022840"/>
    </source>
</evidence>
<evidence type="ECO:0000313" key="15">
    <source>
        <dbReference type="Proteomes" id="UP000553776"/>
    </source>
</evidence>
<reference evidence="14 15" key="1">
    <citation type="submission" date="2020-08" db="EMBL/GenBank/DDBJ databases">
        <title>Cohnella phylogeny.</title>
        <authorList>
            <person name="Dunlap C."/>
        </authorList>
    </citation>
    <scope>NUCLEOTIDE SEQUENCE [LARGE SCALE GENOMIC DNA]</scope>
    <source>
        <strain evidence="14 15">DSM 25239</strain>
    </source>
</reference>
<keyword evidence="15" id="KW-1185">Reference proteome</keyword>
<dbReference type="Pfam" id="PF07695">
    <property type="entry name" value="7TMR-DISM_7TM"/>
    <property type="match status" value="1"/>
</dbReference>
<gene>
    <name evidence="14" type="ORF">H7B90_00960</name>
</gene>
<dbReference type="CDD" id="cd16917">
    <property type="entry name" value="HATPase_UhpB-NarQ-NarX-like"/>
    <property type="match status" value="1"/>
</dbReference>
<keyword evidence="4" id="KW-0808">Transferase</keyword>
<evidence type="ECO:0000256" key="8">
    <source>
        <dbReference type="ARBA" id="ARBA00023012"/>
    </source>
</evidence>
<feature type="domain" description="Signal transduction histidine kinase subgroup 3 dimerisation and phosphoacceptor" evidence="13">
    <location>
        <begin position="450"/>
        <end position="507"/>
    </location>
</feature>
<dbReference type="AlphaFoldDB" id="A0A841TVE6"/>
<evidence type="ECO:0000256" key="9">
    <source>
        <dbReference type="SAM" id="Coils"/>
    </source>
</evidence>
<organism evidence="14 15">
    <name type="scientific">Cohnella xylanilytica</name>
    <dbReference type="NCBI Taxonomy" id="557555"/>
    <lineage>
        <taxon>Bacteria</taxon>
        <taxon>Bacillati</taxon>
        <taxon>Bacillota</taxon>
        <taxon>Bacilli</taxon>
        <taxon>Bacillales</taxon>
        <taxon>Paenibacillaceae</taxon>
        <taxon>Cohnella</taxon>
    </lineage>
</organism>
<dbReference type="SUPFAM" id="SSF55874">
    <property type="entry name" value="ATPase domain of HSP90 chaperone/DNA topoisomerase II/histidine kinase"/>
    <property type="match status" value="1"/>
</dbReference>
<keyword evidence="5" id="KW-0547">Nucleotide-binding</keyword>
<dbReference type="InterPro" id="IPR011712">
    <property type="entry name" value="Sig_transdc_His_kin_sub3_dim/P"/>
</dbReference>
<evidence type="ECO:0000313" key="14">
    <source>
        <dbReference type="EMBL" id="MBB6689961.1"/>
    </source>
</evidence>
<dbReference type="Proteomes" id="UP000553776">
    <property type="component" value="Unassembled WGS sequence"/>
</dbReference>
<feature type="transmembrane region" description="Helical" evidence="10">
    <location>
        <begin position="328"/>
        <end position="352"/>
    </location>
</feature>
<feature type="domain" description="7TM-DISM receptor extracellular" evidence="12">
    <location>
        <begin position="183"/>
        <end position="351"/>
    </location>
</feature>
<dbReference type="InterPro" id="IPR050482">
    <property type="entry name" value="Sensor_HK_TwoCompSys"/>
</dbReference>
<dbReference type="GO" id="GO:0005524">
    <property type="term" value="F:ATP binding"/>
    <property type="evidence" value="ECO:0007669"/>
    <property type="project" value="UniProtKB-KW"/>
</dbReference>
<keyword evidence="10" id="KW-0472">Membrane</keyword>
<keyword evidence="7" id="KW-0067">ATP-binding</keyword>
<name>A0A841TVE6_9BACL</name>
<feature type="transmembrane region" description="Helical" evidence="10">
    <location>
        <begin position="12"/>
        <end position="33"/>
    </location>
</feature>